<comment type="caution">
    <text evidence="1">The sequence shown here is derived from an EMBL/GenBank/DDBJ whole genome shotgun (WGS) entry which is preliminary data.</text>
</comment>
<evidence type="ECO:0000313" key="1">
    <source>
        <dbReference type="EMBL" id="KKN10458.1"/>
    </source>
</evidence>
<organism evidence="1">
    <name type="scientific">marine sediment metagenome</name>
    <dbReference type="NCBI Taxonomy" id="412755"/>
    <lineage>
        <taxon>unclassified sequences</taxon>
        <taxon>metagenomes</taxon>
        <taxon>ecological metagenomes</taxon>
    </lineage>
</organism>
<proteinExistence type="predicted"/>
<reference evidence="1" key="1">
    <citation type="journal article" date="2015" name="Nature">
        <title>Complex archaea that bridge the gap between prokaryotes and eukaryotes.</title>
        <authorList>
            <person name="Spang A."/>
            <person name="Saw J.H."/>
            <person name="Jorgensen S.L."/>
            <person name="Zaremba-Niedzwiedzka K."/>
            <person name="Martijn J."/>
            <person name="Lind A.E."/>
            <person name="van Eijk R."/>
            <person name="Schleper C."/>
            <person name="Guy L."/>
            <person name="Ettema T.J."/>
        </authorList>
    </citation>
    <scope>NUCLEOTIDE SEQUENCE</scope>
</reference>
<accession>A0A0F9QZ68</accession>
<sequence length="46" mass="5223">MPDETGDEFLERMFEYEYCDECDGDVADHTAILLLGNWFACCGTVP</sequence>
<gene>
    <name evidence="1" type="ORF">LCGC14_1036390</name>
</gene>
<dbReference type="EMBL" id="LAZR01004242">
    <property type="protein sequence ID" value="KKN10458.1"/>
    <property type="molecule type" value="Genomic_DNA"/>
</dbReference>
<protein>
    <submittedName>
        <fullName evidence="1">Uncharacterized protein</fullName>
    </submittedName>
</protein>
<name>A0A0F9QZ68_9ZZZZ</name>
<dbReference type="AlphaFoldDB" id="A0A0F9QZ68"/>